<dbReference type="PANTHER" id="PTHR11145:SF8">
    <property type="entry name" value="RE57120P"/>
    <property type="match status" value="1"/>
</dbReference>
<feature type="compositionally biased region" description="Gly residues" evidence="1">
    <location>
        <begin position="265"/>
        <end position="288"/>
    </location>
</feature>
<comment type="caution">
    <text evidence="4">The sequence shown here is derived from an EMBL/GenBank/DDBJ whole genome shotgun (WGS) entry which is preliminary data.</text>
</comment>
<evidence type="ECO:0000256" key="1">
    <source>
        <dbReference type="SAM" id="MobiDB-lite"/>
    </source>
</evidence>
<dbReference type="InterPro" id="IPR011333">
    <property type="entry name" value="SKP1/BTB/POZ_sf"/>
</dbReference>
<reference evidence="4 5" key="1">
    <citation type="submission" date="2017-06" db="EMBL/GenBank/DDBJ databases">
        <title>A platform for efficient transgenesis in Macrostomum lignano, a flatworm model organism for stem cell research.</title>
        <authorList>
            <person name="Berezikov E."/>
        </authorList>
    </citation>
    <scope>NUCLEOTIDE SEQUENCE [LARGE SCALE GENOMIC DNA]</scope>
    <source>
        <strain evidence="4">DV1</strain>
        <tissue evidence="4">Whole organism</tissue>
    </source>
</reference>
<dbReference type="InterPro" id="IPR000210">
    <property type="entry name" value="BTB/POZ_dom"/>
</dbReference>
<keyword evidence="5" id="KW-1185">Reference proteome</keyword>
<evidence type="ECO:0000313" key="4">
    <source>
        <dbReference type="EMBL" id="PAA82495.1"/>
    </source>
</evidence>
<sequence length="356" mass="39275">MSKDIIRDICVNDPDKPLSITPKGQTGELVVLHKAKPDAAASTLQCQYVKLNVGGYKYYTSVATLLKQESMLSAMFSGRMNIFTDSEGWVMIDRDGKHFGIILNYLRDGSTELPDSQKELRELLREAKYFCLSNLITKVEYALRMREVSWQSAPKASTNIILVNQSTQAEADAIVRSGVPVVKLTMNRHNNKYSYTTSSFDLLLKNNELFESLAVRFPDKVKFIKDVWGQSSNPENGICTWTFYFKGQPIGELDDHRSAFEDSGAVGGGEGRDGGAGGGGSGGGGGGGGDQATSIVCHSIFYGNEKKQTKVDFHENKVYSRFIKMFSLFINEDERLKKEAAAIEAQEAHAAMSLSQ</sequence>
<dbReference type="FunFam" id="3.30.710.10:FF:000046">
    <property type="entry name" value="BTB/POZ domain-containing protein KCTD7 isoform X1"/>
    <property type="match status" value="1"/>
</dbReference>
<evidence type="ECO:0000313" key="3">
    <source>
        <dbReference type="EMBL" id="PAA49863.1"/>
    </source>
</evidence>
<accession>A0A267G8X7</accession>
<dbReference type="SUPFAM" id="SSF54695">
    <property type="entry name" value="POZ domain"/>
    <property type="match status" value="1"/>
</dbReference>
<dbReference type="PROSITE" id="PS50097">
    <property type="entry name" value="BTB"/>
    <property type="match status" value="1"/>
</dbReference>
<gene>
    <name evidence="3" type="ORF">BOX15_Mlig024088g1</name>
    <name evidence="4" type="ORF">BOX15_Mlig024088g2</name>
</gene>
<dbReference type="AlphaFoldDB" id="A0A267G8X7"/>
<dbReference type="InterPro" id="IPR003131">
    <property type="entry name" value="T1-type_BTB"/>
</dbReference>
<feature type="region of interest" description="Disordered" evidence="1">
    <location>
        <begin position="259"/>
        <end position="288"/>
    </location>
</feature>
<evidence type="ECO:0000259" key="2">
    <source>
        <dbReference type="PROSITE" id="PS50097"/>
    </source>
</evidence>
<name>A0A267G8X7_9PLAT</name>
<protein>
    <recommendedName>
        <fullName evidence="2">BTB domain-containing protein</fullName>
    </recommendedName>
</protein>
<dbReference type="Pfam" id="PF02214">
    <property type="entry name" value="BTB_2"/>
    <property type="match status" value="1"/>
</dbReference>
<dbReference type="OrthoDB" id="2333377at2759"/>
<dbReference type="STRING" id="282301.A0A267G8X7"/>
<proteinExistence type="predicted"/>
<dbReference type="Gene3D" id="3.30.710.10">
    <property type="entry name" value="Potassium Channel Kv1.1, Chain A"/>
    <property type="match status" value="1"/>
</dbReference>
<evidence type="ECO:0000313" key="5">
    <source>
        <dbReference type="Proteomes" id="UP000215902"/>
    </source>
</evidence>
<dbReference type="EMBL" id="NIVC01003773">
    <property type="protein sequence ID" value="PAA49863.1"/>
    <property type="molecule type" value="Genomic_DNA"/>
</dbReference>
<dbReference type="GO" id="GO:0051260">
    <property type="term" value="P:protein homooligomerization"/>
    <property type="evidence" value="ECO:0007669"/>
    <property type="project" value="InterPro"/>
</dbReference>
<dbReference type="EMBL" id="NIVC01000467">
    <property type="protein sequence ID" value="PAA82495.1"/>
    <property type="molecule type" value="Genomic_DNA"/>
</dbReference>
<feature type="domain" description="BTB" evidence="2">
    <location>
        <begin position="47"/>
        <end position="115"/>
    </location>
</feature>
<dbReference type="SMART" id="SM00225">
    <property type="entry name" value="BTB"/>
    <property type="match status" value="1"/>
</dbReference>
<organism evidence="4 5">
    <name type="scientific">Macrostomum lignano</name>
    <dbReference type="NCBI Taxonomy" id="282301"/>
    <lineage>
        <taxon>Eukaryota</taxon>
        <taxon>Metazoa</taxon>
        <taxon>Spiralia</taxon>
        <taxon>Lophotrochozoa</taxon>
        <taxon>Platyhelminthes</taxon>
        <taxon>Rhabditophora</taxon>
        <taxon>Macrostomorpha</taxon>
        <taxon>Macrostomida</taxon>
        <taxon>Macrostomidae</taxon>
        <taxon>Macrostomum</taxon>
    </lineage>
</organism>
<dbReference type="Proteomes" id="UP000215902">
    <property type="component" value="Unassembled WGS sequence"/>
</dbReference>
<dbReference type="InterPro" id="IPR045068">
    <property type="entry name" value="BACURD1-3"/>
</dbReference>
<dbReference type="PANTHER" id="PTHR11145">
    <property type="entry name" value="BTB/POZ DOMAIN-CONTAINING ADAPTER FOR CUL3-MEDIATED RHOA DEGRADATION PROTEIN FAMILY MEMBER"/>
    <property type="match status" value="1"/>
</dbReference>